<dbReference type="InterPro" id="IPR023335">
    <property type="entry name" value="ATP12_ortho_dom_sf"/>
</dbReference>
<evidence type="ECO:0000313" key="5">
    <source>
        <dbReference type="Proteomes" id="UP000709466"/>
    </source>
</evidence>
<dbReference type="Pfam" id="PF07542">
    <property type="entry name" value="ATP12"/>
    <property type="match status" value="1"/>
</dbReference>
<dbReference type="InterPro" id="IPR042272">
    <property type="entry name" value="ATP12_ATP_synth-F1-assembly_N"/>
</dbReference>
<keyword evidence="5" id="KW-1185">Reference proteome</keyword>
<name>A0ABX0VUR5_9RHOB</name>
<evidence type="ECO:0000256" key="2">
    <source>
        <dbReference type="ARBA" id="ARBA00022946"/>
    </source>
</evidence>
<comment type="similarity">
    <text evidence="1">Belongs to the ATP12 family.</text>
</comment>
<keyword evidence="2" id="KW-0809">Transit peptide</keyword>
<protein>
    <submittedName>
        <fullName evidence="4">ATPase</fullName>
    </submittedName>
</protein>
<accession>A0ABX0VUR5</accession>
<gene>
    <name evidence="4" type="ORF">HCZ30_05025</name>
</gene>
<dbReference type="EMBL" id="JAATOP010000002">
    <property type="protein sequence ID" value="NIY71796.1"/>
    <property type="molecule type" value="Genomic_DNA"/>
</dbReference>
<dbReference type="InterPro" id="IPR011419">
    <property type="entry name" value="ATP12_ATP_synth-F1-assembly"/>
</dbReference>
<evidence type="ECO:0000256" key="1">
    <source>
        <dbReference type="ARBA" id="ARBA00008231"/>
    </source>
</evidence>
<dbReference type="SUPFAM" id="SSF160909">
    <property type="entry name" value="ATP12-like"/>
    <property type="match status" value="1"/>
</dbReference>
<dbReference type="Proteomes" id="UP000709466">
    <property type="component" value="Unassembled WGS sequence"/>
</dbReference>
<evidence type="ECO:0000256" key="3">
    <source>
        <dbReference type="ARBA" id="ARBA00023186"/>
    </source>
</evidence>
<dbReference type="PANTHER" id="PTHR21013:SF10">
    <property type="entry name" value="ATP SYNTHASE MITOCHONDRIAL F1 COMPLEX ASSEMBLY FACTOR 2"/>
    <property type="match status" value="1"/>
</dbReference>
<comment type="caution">
    <text evidence="4">The sequence shown here is derived from an EMBL/GenBank/DDBJ whole genome shotgun (WGS) entry which is preliminary data.</text>
</comment>
<evidence type="ECO:0000313" key="4">
    <source>
        <dbReference type="EMBL" id="NIY71796.1"/>
    </source>
</evidence>
<dbReference type="Gene3D" id="3.30.2180.10">
    <property type="entry name" value="ATP12-like"/>
    <property type="match status" value="1"/>
</dbReference>
<proteinExistence type="inferred from homology"/>
<organism evidence="4 5">
    <name type="scientific">Marivivens donghaensis</name>
    <dbReference type="NCBI Taxonomy" id="1699413"/>
    <lineage>
        <taxon>Bacteria</taxon>
        <taxon>Pseudomonadati</taxon>
        <taxon>Pseudomonadota</taxon>
        <taxon>Alphaproteobacteria</taxon>
        <taxon>Rhodobacterales</taxon>
        <taxon>Paracoccaceae</taxon>
        <taxon>Marivivens group</taxon>
        <taxon>Marivivens</taxon>
    </lineage>
</organism>
<dbReference type="RefSeq" id="WP_167637097.1">
    <property type="nucleotide sequence ID" value="NZ_JAATOP010000002.1"/>
</dbReference>
<reference evidence="4 5" key="1">
    <citation type="submission" date="2020-03" db="EMBL/GenBank/DDBJ databases">
        <title>Bacterial isolates of synthetic phycosphere.</title>
        <authorList>
            <person name="Fu H."/>
            <person name="Moran M.A."/>
        </authorList>
    </citation>
    <scope>NUCLEOTIDE SEQUENCE [LARGE SCALE GENOMIC DNA]</scope>
    <source>
        <strain evidence="4 5">HF1</strain>
    </source>
</reference>
<dbReference type="PANTHER" id="PTHR21013">
    <property type="entry name" value="ATP SYNTHASE MITOCHONDRIAL F1 COMPLEX ASSEMBLY FACTOR 2/ATP12 PROTEIN, MITOCHONDRIAL PRECURSOR"/>
    <property type="match status" value="1"/>
</dbReference>
<keyword evidence="3" id="KW-0143">Chaperone</keyword>
<dbReference type="Gene3D" id="1.10.3580.10">
    <property type="entry name" value="ATP12 ATPase"/>
    <property type="match status" value="1"/>
</dbReference>
<sequence>MTMWKAKRFWKEATVAEVEGGWTVQLDGRPVKTPAKTLLVVPTRELAEAVAAEWDAQEGEIDPNQMPYTRAANSALDKVTVQFDEVADMLAAYGGSDLLCYRADSPEGLCARQASGWDPILDWLHSTHGVRLNKIAGVMPVAQDEAGQVTLRERVGKLSAFEMAGFHDLVTISGSFALALAVIENRLQPEEAWELSRIDENWQIEQWGADEEATELAEYKKAAFLLAADLYAKAYVA</sequence>